<dbReference type="EMBL" id="MN740574">
    <property type="protein sequence ID" value="QHU34584.1"/>
    <property type="molecule type" value="Genomic_DNA"/>
</dbReference>
<sequence>MATITFDKIDKHMRDSENISNSEWIRKEMKKPEYYTQLKQNELKTGPKYFPDYEKLFTIIHKNCNRNWTEPIPVSGYMGEIVYIAPPKKKNSGPITFGHEIHSRPIGKEMSEEELDKFMEEFCLESDSEEEDTSNKQTEAE</sequence>
<reference evidence="2" key="1">
    <citation type="journal article" date="2020" name="Nature">
        <title>Giant virus diversity and host interactions through global metagenomics.</title>
        <authorList>
            <person name="Schulz F."/>
            <person name="Roux S."/>
            <person name="Paez-Espino D."/>
            <person name="Jungbluth S."/>
            <person name="Walsh D.A."/>
            <person name="Denef V.J."/>
            <person name="McMahon K.D."/>
            <person name="Konstantinidis K.T."/>
            <person name="Eloe-Fadrosh E.A."/>
            <person name="Kyrpides N.C."/>
            <person name="Woyke T."/>
        </authorList>
    </citation>
    <scope>NUCLEOTIDE SEQUENCE</scope>
    <source>
        <strain evidence="2">GVMAG-S-1016713-169</strain>
    </source>
</reference>
<dbReference type="AlphaFoldDB" id="A0A6C0LYB8"/>
<accession>A0A6C0LYB8</accession>
<evidence type="ECO:0000313" key="2">
    <source>
        <dbReference type="EMBL" id="QHU34584.1"/>
    </source>
</evidence>
<protein>
    <submittedName>
        <fullName evidence="2">Uncharacterized protein</fullName>
    </submittedName>
</protein>
<name>A0A6C0LYB8_9ZZZZ</name>
<organism evidence="2">
    <name type="scientific">viral metagenome</name>
    <dbReference type="NCBI Taxonomy" id="1070528"/>
    <lineage>
        <taxon>unclassified sequences</taxon>
        <taxon>metagenomes</taxon>
        <taxon>organismal metagenomes</taxon>
    </lineage>
</organism>
<feature type="region of interest" description="Disordered" evidence="1">
    <location>
        <begin position="122"/>
        <end position="141"/>
    </location>
</feature>
<evidence type="ECO:0000256" key="1">
    <source>
        <dbReference type="SAM" id="MobiDB-lite"/>
    </source>
</evidence>
<proteinExistence type="predicted"/>
<feature type="compositionally biased region" description="Acidic residues" evidence="1">
    <location>
        <begin position="122"/>
        <end position="132"/>
    </location>
</feature>